<dbReference type="RefSeq" id="WP_309201780.1">
    <property type="nucleotide sequence ID" value="NZ_CP133548.1"/>
</dbReference>
<dbReference type="EMBL" id="CP133548">
    <property type="protein sequence ID" value="WMS86635.1"/>
    <property type="molecule type" value="Genomic_DNA"/>
</dbReference>
<dbReference type="PROSITE" id="PS00041">
    <property type="entry name" value="HTH_ARAC_FAMILY_1"/>
    <property type="match status" value="1"/>
</dbReference>
<dbReference type="GO" id="GO:0003700">
    <property type="term" value="F:DNA-binding transcription factor activity"/>
    <property type="evidence" value="ECO:0007669"/>
    <property type="project" value="InterPro"/>
</dbReference>
<evidence type="ECO:0000313" key="6">
    <source>
        <dbReference type="Proteomes" id="UP001239782"/>
    </source>
</evidence>
<dbReference type="PANTHER" id="PTHR47894:SF1">
    <property type="entry name" value="HTH-TYPE TRANSCRIPTIONAL REGULATOR VQSM"/>
    <property type="match status" value="1"/>
</dbReference>
<keyword evidence="2" id="KW-0238">DNA-binding</keyword>
<dbReference type="InterPro" id="IPR032687">
    <property type="entry name" value="AraC-type_N"/>
</dbReference>
<dbReference type="SMART" id="SM00342">
    <property type="entry name" value="HTH_ARAC"/>
    <property type="match status" value="1"/>
</dbReference>
<dbReference type="AlphaFoldDB" id="A0AA51X719"/>
<dbReference type="PROSITE" id="PS01124">
    <property type="entry name" value="HTH_ARAC_FAMILY_2"/>
    <property type="match status" value="1"/>
</dbReference>
<dbReference type="InterPro" id="IPR009057">
    <property type="entry name" value="Homeodomain-like_sf"/>
</dbReference>
<evidence type="ECO:0000259" key="4">
    <source>
        <dbReference type="PROSITE" id="PS01124"/>
    </source>
</evidence>
<dbReference type="PANTHER" id="PTHR47894">
    <property type="entry name" value="HTH-TYPE TRANSCRIPTIONAL REGULATOR GADX"/>
    <property type="match status" value="1"/>
</dbReference>
<dbReference type="Pfam" id="PF12625">
    <property type="entry name" value="Arabinose_bd"/>
    <property type="match status" value="1"/>
</dbReference>
<keyword evidence="6" id="KW-1185">Reference proteome</keyword>
<dbReference type="Pfam" id="PF12833">
    <property type="entry name" value="HTH_18"/>
    <property type="match status" value="1"/>
</dbReference>
<evidence type="ECO:0000256" key="2">
    <source>
        <dbReference type="ARBA" id="ARBA00023125"/>
    </source>
</evidence>
<evidence type="ECO:0000256" key="3">
    <source>
        <dbReference type="ARBA" id="ARBA00023163"/>
    </source>
</evidence>
<feature type="domain" description="HTH araC/xylS-type" evidence="4">
    <location>
        <begin position="224"/>
        <end position="322"/>
    </location>
</feature>
<dbReference type="GO" id="GO:0000976">
    <property type="term" value="F:transcription cis-regulatory region binding"/>
    <property type="evidence" value="ECO:0007669"/>
    <property type="project" value="TreeGrafter"/>
</dbReference>
<dbReference type="InterPro" id="IPR018062">
    <property type="entry name" value="HTH_AraC-typ_CS"/>
</dbReference>
<dbReference type="InterPro" id="IPR018060">
    <property type="entry name" value="HTH_AraC"/>
</dbReference>
<dbReference type="SUPFAM" id="SSF46689">
    <property type="entry name" value="Homeodomain-like"/>
    <property type="match status" value="1"/>
</dbReference>
<proteinExistence type="predicted"/>
<evidence type="ECO:0000256" key="1">
    <source>
        <dbReference type="ARBA" id="ARBA00023015"/>
    </source>
</evidence>
<accession>A0AA51X719</accession>
<sequence length="327" mass="37496">MNWDLLSLLKQLVKDSRINVSSSELEKSFDEPSSHNTFQKPIFHIIGKIIQSSGNAEIGMSVGKYINPNSFHGLGYLFMTADNLLMACQRVSEFPALYQNLVQVEVQSNNTHMYFRVNNIAGEQLTQAIINEATLAIIYQYTNWLSRVVIDVCEVKLAHSPISASSSYLKYFHRQPEFNTNSCQLIFPISTALAPLLTTEPEYHLALYSKLQEKQEQMSKSFLSKARSAIRTSLQLGNVSRFRIASELSLSEKTLERRLNEHNFSYRELIDAIRLELAQKYLSQTEYTIDDIARNLGYCDRTSFSKAYKKWTGQTPGLHRQHFRGQE</sequence>
<reference evidence="5 6" key="1">
    <citation type="submission" date="2023-08" db="EMBL/GenBank/DDBJ databases">
        <title>Pleionea litopenaei sp. nov., isolated from stomach of juvenile Litopenaeus vannamei.</title>
        <authorList>
            <person name="Rho A.M."/>
            <person name="Hwang C.Y."/>
        </authorList>
    </citation>
    <scope>NUCLEOTIDE SEQUENCE [LARGE SCALE GENOMIC DNA]</scope>
    <source>
        <strain evidence="5 6">HL-JVS1</strain>
    </source>
</reference>
<evidence type="ECO:0000313" key="5">
    <source>
        <dbReference type="EMBL" id="WMS86635.1"/>
    </source>
</evidence>
<dbReference type="KEGG" id="plei:Q9312_15545"/>
<keyword evidence="1" id="KW-0805">Transcription regulation</keyword>
<dbReference type="Proteomes" id="UP001239782">
    <property type="component" value="Chromosome"/>
</dbReference>
<keyword evidence="3" id="KW-0804">Transcription</keyword>
<dbReference type="Gene3D" id="1.10.10.60">
    <property type="entry name" value="Homeodomain-like"/>
    <property type="match status" value="1"/>
</dbReference>
<protein>
    <submittedName>
        <fullName evidence="5">Helix-turn-helix domain-containing protein</fullName>
    </submittedName>
</protein>
<name>A0AA51X719_9GAMM</name>
<dbReference type="GO" id="GO:0005829">
    <property type="term" value="C:cytosol"/>
    <property type="evidence" value="ECO:0007669"/>
    <property type="project" value="TreeGrafter"/>
</dbReference>
<organism evidence="5 6">
    <name type="scientific">Pleionea litopenaei</name>
    <dbReference type="NCBI Taxonomy" id="3070815"/>
    <lineage>
        <taxon>Bacteria</taxon>
        <taxon>Pseudomonadati</taxon>
        <taxon>Pseudomonadota</taxon>
        <taxon>Gammaproteobacteria</taxon>
        <taxon>Oceanospirillales</taxon>
        <taxon>Pleioneaceae</taxon>
        <taxon>Pleionea</taxon>
    </lineage>
</organism>
<gene>
    <name evidence="5" type="ORF">Q9312_15545</name>
</gene>